<dbReference type="PANTHER" id="PTHR10772:SF63">
    <property type="entry name" value="20 KDA CHAPERONIN, CHLOROPLASTIC"/>
    <property type="match status" value="1"/>
</dbReference>
<evidence type="ECO:0000256" key="4">
    <source>
        <dbReference type="SAM" id="MobiDB-lite"/>
    </source>
</evidence>
<comment type="similarity">
    <text evidence="1 3">Belongs to the GroES chaperonin family.</text>
</comment>
<dbReference type="Proteomes" id="UP000235145">
    <property type="component" value="Unassembled WGS sequence"/>
</dbReference>
<dbReference type="CDD" id="cd00320">
    <property type="entry name" value="cpn10"/>
    <property type="match status" value="1"/>
</dbReference>
<sequence>MFHGFRHGVLVKTRAAEKKSAGGILLPSTAQTKPQDWCPVVYSKYAGSEVEFNGSHHLILKEDDIVGILETEDVTDLKPIDDKVPIKGEEAEETTAGGLLLTQASK</sequence>
<evidence type="ECO:0008006" key="7">
    <source>
        <dbReference type="Google" id="ProtNLM"/>
    </source>
</evidence>
<dbReference type="SMART" id="SM00883">
    <property type="entry name" value="Cpn10"/>
    <property type="match status" value="1"/>
</dbReference>
<reference evidence="5 6" key="1">
    <citation type="journal article" date="2017" name="Nat. Commun.">
        <title>Genome assembly with in vitro proximity ligation data and whole-genome triplication in lettuce.</title>
        <authorList>
            <person name="Reyes-Chin-Wo S."/>
            <person name="Wang Z."/>
            <person name="Yang X."/>
            <person name="Kozik A."/>
            <person name="Arikit S."/>
            <person name="Song C."/>
            <person name="Xia L."/>
            <person name="Froenicke L."/>
            <person name="Lavelle D.O."/>
            <person name="Truco M.J."/>
            <person name="Xia R."/>
            <person name="Zhu S."/>
            <person name="Xu C."/>
            <person name="Xu H."/>
            <person name="Xu X."/>
            <person name="Cox K."/>
            <person name="Korf I."/>
            <person name="Meyers B.C."/>
            <person name="Michelmore R.W."/>
        </authorList>
    </citation>
    <scope>NUCLEOTIDE SEQUENCE [LARGE SCALE GENOMIC DNA]</scope>
    <source>
        <strain evidence="6">cv. Salinas</strain>
        <tissue evidence="5">Seedlings</tissue>
    </source>
</reference>
<gene>
    <name evidence="5" type="ORF">LSAT_V11C400207850</name>
</gene>
<dbReference type="GO" id="GO:0044183">
    <property type="term" value="F:protein folding chaperone"/>
    <property type="evidence" value="ECO:0007669"/>
    <property type="project" value="InterPro"/>
</dbReference>
<dbReference type="AlphaFoldDB" id="A0A9R1VNB4"/>
<dbReference type="Pfam" id="PF00166">
    <property type="entry name" value="Cpn10"/>
    <property type="match status" value="2"/>
</dbReference>
<evidence type="ECO:0000313" key="5">
    <source>
        <dbReference type="EMBL" id="KAJ0209450.1"/>
    </source>
</evidence>
<organism evidence="5 6">
    <name type="scientific">Lactuca sativa</name>
    <name type="common">Garden lettuce</name>
    <dbReference type="NCBI Taxonomy" id="4236"/>
    <lineage>
        <taxon>Eukaryota</taxon>
        <taxon>Viridiplantae</taxon>
        <taxon>Streptophyta</taxon>
        <taxon>Embryophyta</taxon>
        <taxon>Tracheophyta</taxon>
        <taxon>Spermatophyta</taxon>
        <taxon>Magnoliopsida</taxon>
        <taxon>eudicotyledons</taxon>
        <taxon>Gunneridae</taxon>
        <taxon>Pentapetalae</taxon>
        <taxon>asterids</taxon>
        <taxon>campanulids</taxon>
        <taxon>Asterales</taxon>
        <taxon>Asteraceae</taxon>
        <taxon>Cichorioideae</taxon>
        <taxon>Cichorieae</taxon>
        <taxon>Lactucinae</taxon>
        <taxon>Lactuca</taxon>
    </lineage>
</organism>
<dbReference type="GO" id="GO:0005524">
    <property type="term" value="F:ATP binding"/>
    <property type="evidence" value="ECO:0007669"/>
    <property type="project" value="InterPro"/>
</dbReference>
<dbReference type="Gene3D" id="2.30.33.40">
    <property type="entry name" value="GroES chaperonin"/>
    <property type="match status" value="2"/>
</dbReference>
<dbReference type="PRINTS" id="PR00297">
    <property type="entry name" value="CHAPERONIN10"/>
</dbReference>
<keyword evidence="2 3" id="KW-0143">Chaperone</keyword>
<name>A0A9R1VNB4_LACSA</name>
<dbReference type="PANTHER" id="PTHR10772">
    <property type="entry name" value="10 KDA HEAT SHOCK PROTEIN"/>
    <property type="match status" value="1"/>
</dbReference>
<feature type="region of interest" description="Disordered" evidence="4">
    <location>
        <begin position="85"/>
        <end position="106"/>
    </location>
</feature>
<evidence type="ECO:0000256" key="3">
    <source>
        <dbReference type="RuleBase" id="RU003479"/>
    </source>
</evidence>
<evidence type="ECO:0000313" key="6">
    <source>
        <dbReference type="Proteomes" id="UP000235145"/>
    </source>
</evidence>
<dbReference type="InterPro" id="IPR011032">
    <property type="entry name" value="GroES-like_sf"/>
</dbReference>
<evidence type="ECO:0000256" key="2">
    <source>
        <dbReference type="ARBA" id="ARBA00023186"/>
    </source>
</evidence>
<accession>A0A9R1VNB4</accession>
<dbReference type="SUPFAM" id="SSF50129">
    <property type="entry name" value="GroES-like"/>
    <property type="match status" value="1"/>
</dbReference>
<feature type="compositionally biased region" description="Low complexity" evidence="4">
    <location>
        <begin position="94"/>
        <end position="106"/>
    </location>
</feature>
<comment type="caution">
    <text evidence="5">The sequence shown here is derived from an EMBL/GenBank/DDBJ whole genome shotgun (WGS) entry which is preliminary data.</text>
</comment>
<proteinExistence type="inferred from homology"/>
<evidence type="ECO:0000256" key="1">
    <source>
        <dbReference type="ARBA" id="ARBA00006975"/>
    </source>
</evidence>
<dbReference type="InterPro" id="IPR020818">
    <property type="entry name" value="Chaperonin_GroES"/>
</dbReference>
<dbReference type="EMBL" id="NBSK02000004">
    <property type="protein sequence ID" value="KAJ0209450.1"/>
    <property type="molecule type" value="Genomic_DNA"/>
</dbReference>
<keyword evidence="6" id="KW-1185">Reference proteome</keyword>
<protein>
    <recommendedName>
        <fullName evidence="7">Co-chaperone GroES</fullName>
    </recommendedName>
</protein>
<dbReference type="InterPro" id="IPR037124">
    <property type="entry name" value="Chaperonin_GroES_sf"/>
</dbReference>